<dbReference type="HOGENOM" id="CLU_2702276_0_0_5"/>
<dbReference type="Proteomes" id="UP000009319">
    <property type="component" value="Unassembled WGS sequence"/>
</dbReference>
<protein>
    <submittedName>
        <fullName evidence="1">Uncharacterized protein</fullName>
    </submittedName>
</protein>
<name>K0PD62_9HYPH</name>
<reference evidence="1 2" key="1">
    <citation type="journal article" date="2013" name="Genome Announc.">
        <title>Draft Genome Sequence of Rhizobium mesoamericanum STM3625, a Nitrogen-Fixing Symbiont of Mimosa pudica Isolated in French Guiana (South America).</title>
        <authorList>
            <person name="Moulin L."/>
            <person name="Mornico D."/>
            <person name="Melkonian R."/>
            <person name="Klonowska A."/>
        </authorList>
    </citation>
    <scope>NUCLEOTIDE SEQUENCE [LARGE SCALE GENOMIC DNA]</scope>
    <source>
        <strain evidence="1 2">STM3625</strain>
    </source>
</reference>
<organism evidence="1 2">
    <name type="scientific">Rhizobium mesoamericanum STM3625</name>
    <dbReference type="NCBI Taxonomy" id="1211777"/>
    <lineage>
        <taxon>Bacteria</taxon>
        <taxon>Pseudomonadati</taxon>
        <taxon>Pseudomonadota</taxon>
        <taxon>Alphaproteobacteria</taxon>
        <taxon>Hyphomicrobiales</taxon>
        <taxon>Rhizobiaceae</taxon>
        <taxon>Rhizobium/Agrobacterium group</taxon>
        <taxon>Rhizobium</taxon>
    </lineage>
</organism>
<keyword evidence="2" id="KW-1185">Reference proteome</keyword>
<gene>
    <name evidence="1" type="ORF">BN77_1665</name>
</gene>
<dbReference type="AlphaFoldDB" id="K0PD62"/>
<dbReference type="EMBL" id="CANI01000006">
    <property type="protein sequence ID" value="CCM74531.1"/>
    <property type="molecule type" value="Genomic_DNA"/>
</dbReference>
<evidence type="ECO:0000313" key="1">
    <source>
        <dbReference type="EMBL" id="CCM74531.1"/>
    </source>
</evidence>
<proteinExistence type="predicted"/>
<dbReference type="RefSeq" id="WP_007530307.1">
    <property type="nucleotide sequence ID" value="NZ_HF536772.1"/>
</dbReference>
<accession>K0PD62</accession>
<evidence type="ECO:0000313" key="2">
    <source>
        <dbReference type="Proteomes" id="UP000009319"/>
    </source>
</evidence>
<sequence length="73" mass="7883">MIKLVELGVGQRLHPAGTRGFGPGSQKKLADRGYIEIIHGPGQKASDGEVSLTQTGLADWKAQKAYVKKYPSF</sequence>
<dbReference type="STRING" id="1211777.BN77_1665"/>
<comment type="caution">
    <text evidence="1">The sequence shown here is derived from an EMBL/GenBank/DDBJ whole genome shotgun (WGS) entry which is preliminary data.</text>
</comment>